<dbReference type="InterPro" id="IPR015943">
    <property type="entry name" value="WD40/YVTN_repeat-like_dom_sf"/>
</dbReference>
<dbReference type="Pfam" id="PF10282">
    <property type="entry name" value="Lactonase"/>
    <property type="match status" value="1"/>
</dbReference>
<reference evidence="3 4" key="1">
    <citation type="submission" date="2016-01" db="EMBL/GenBank/DDBJ databases">
        <authorList>
            <person name="Oliw E.H."/>
        </authorList>
    </citation>
    <scope>NUCLEOTIDE SEQUENCE [LARGE SCALE GENOMIC DNA]</scope>
    <source>
        <strain evidence="3">LMG 22029</strain>
    </source>
</reference>
<protein>
    <submittedName>
        <fullName evidence="3">3-carboxymuconate cyclase-like protein</fullName>
    </submittedName>
</protein>
<dbReference type="GO" id="GO:0006006">
    <property type="term" value="P:glucose metabolic process"/>
    <property type="evidence" value="ECO:0007669"/>
    <property type="project" value="UniProtKB-KW"/>
</dbReference>
<keyword evidence="2" id="KW-0119">Carbohydrate metabolism</keyword>
<dbReference type="InterPro" id="IPR011045">
    <property type="entry name" value="N2O_reductase_N"/>
</dbReference>
<sequence>MSFLVHVSSSESRQIHAFVLDAETGALRSLEVIDVPGSGAPTRGNIPLTWSRDGKVLYAQIRIAPYPLSAFVIDPTSGKLRLLQTVALPAPMAYLSVTRNGRFLLAASYDDALLTVNRLEASGRVSVPGLQTLTTPPKAHCIVEAPFGPFVYATSVDGEAILVYRLNEASGHLEDLAPSTTVTRPHSGPRHLVFHPTLDRLYCVNEHAGSVAAYSVERESGMLKELQYESIVPADFSGRALGADIHLTRDGALLYASVRKTNSISAFHIDPATGALLRAGEFDVEAYPRGFAIEPNGRFLLCAGQQSNHLAVYAIKLATGALSQVGRYPVGMRPSWIEIVPAPAG</sequence>
<evidence type="ECO:0000256" key="2">
    <source>
        <dbReference type="ARBA" id="ARBA00022526"/>
    </source>
</evidence>
<dbReference type="EMBL" id="FCOC02000023">
    <property type="protein sequence ID" value="SAL49907.1"/>
    <property type="molecule type" value="Genomic_DNA"/>
</dbReference>
<name>A0A158I0C9_CABSO</name>
<organism evidence="3 4">
    <name type="scientific">Caballeronia sordidicola</name>
    <name type="common">Burkholderia sordidicola</name>
    <dbReference type="NCBI Taxonomy" id="196367"/>
    <lineage>
        <taxon>Bacteria</taxon>
        <taxon>Pseudomonadati</taxon>
        <taxon>Pseudomonadota</taxon>
        <taxon>Betaproteobacteria</taxon>
        <taxon>Burkholderiales</taxon>
        <taxon>Burkholderiaceae</taxon>
        <taxon>Caballeronia</taxon>
    </lineage>
</organism>
<evidence type="ECO:0000256" key="1">
    <source>
        <dbReference type="ARBA" id="ARBA00005564"/>
    </source>
</evidence>
<keyword evidence="2" id="KW-0313">Glucose metabolism</keyword>
<gene>
    <name evidence="3" type="ORF">AWB64_05250</name>
</gene>
<dbReference type="GO" id="GO:0005829">
    <property type="term" value="C:cytosol"/>
    <property type="evidence" value="ECO:0007669"/>
    <property type="project" value="TreeGrafter"/>
</dbReference>
<dbReference type="GO" id="GO:0017057">
    <property type="term" value="F:6-phosphogluconolactonase activity"/>
    <property type="evidence" value="ECO:0007669"/>
    <property type="project" value="TreeGrafter"/>
</dbReference>
<dbReference type="PANTHER" id="PTHR30344">
    <property type="entry name" value="6-PHOSPHOGLUCONOLACTONASE-RELATED"/>
    <property type="match status" value="1"/>
</dbReference>
<dbReference type="SUPFAM" id="SSF50974">
    <property type="entry name" value="Nitrous oxide reductase, N-terminal domain"/>
    <property type="match status" value="1"/>
</dbReference>
<evidence type="ECO:0000313" key="3">
    <source>
        <dbReference type="EMBL" id="SAL49907.1"/>
    </source>
</evidence>
<dbReference type="PANTHER" id="PTHR30344:SF1">
    <property type="entry name" value="6-PHOSPHOGLUCONOLACTONASE"/>
    <property type="match status" value="1"/>
</dbReference>
<dbReference type="InterPro" id="IPR050282">
    <property type="entry name" value="Cycloisomerase_2"/>
</dbReference>
<dbReference type="AlphaFoldDB" id="A0A158I0C9"/>
<dbReference type="OrthoDB" id="9790815at2"/>
<dbReference type="Proteomes" id="UP000054893">
    <property type="component" value="Unassembled WGS sequence"/>
</dbReference>
<proteinExistence type="inferred from homology"/>
<dbReference type="RefSeq" id="WP_060858259.1">
    <property type="nucleotide sequence ID" value="NZ_FCOC02000023.1"/>
</dbReference>
<dbReference type="InterPro" id="IPR019405">
    <property type="entry name" value="Lactonase_7-beta_prop"/>
</dbReference>
<accession>A0A158I0C9</accession>
<comment type="similarity">
    <text evidence="1">Belongs to the cycloisomerase 2 family.</text>
</comment>
<dbReference type="Gene3D" id="2.130.10.10">
    <property type="entry name" value="YVTN repeat-like/Quinoprotein amine dehydrogenase"/>
    <property type="match status" value="1"/>
</dbReference>
<evidence type="ECO:0000313" key="4">
    <source>
        <dbReference type="Proteomes" id="UP000054893"/>
    </source>
</evidence>